<accession>A0ABP1B0X6</accession>
<proteinExistence type="predicted"/>
<sequence>MQNPLPMSRTIARKNSTQQTADATERERKKQPRVKDEGRGGGELQRSATAVLLVGPGCKGADLLPHSSWPRH</sequence>
<evidence type="ECO:0000256" key="1">
    <source>
        <dbReference type="SAM" id="MobiDB-lite"/>
    </source>
</evidence>
<protein>
    <submittedName>
        <fullName evidence="2">Uncharacterized protein</fullName>
    </submittedName>
</protein>
<gene>
    <name evidence="2" type="ORF">CSSPJE1EN2_LOCUS11502</name>
</gene>
<organism evidence="2 3">
    <name type="scientific">Sphagnum jensenii</name>
    <dbReference type="NCBI Taxonomy" id="128206"/>
    <lineage>
        <taxon>Eukaryota</taxon>
        <taxon>Viridiplantae</taxon>
        <taxon>Streptophyta</taxon>
        <taxon>Embryophyta</taxon>
        <taxon>Bryophyta</taxon>
        <taxon>Sphagnophytina</taxon>
        <taxon>Sphagnopsida</taxon>
        <taxon>Sphagnales</taxon>
        <taxon>Sphagnaceae</taxon>
        <taxon>Sphagnum</taxon>
    </lineage>
</organism>
<keyword evidence="3" id="KW-1185">Reference proteome</keyword>
<reference evidence="2" key="1">
    <citation type="submission" date="2024-03" db="EMBL/GenBank/DDBJ databases">
        <authorList>
            <consortium name="ELIXIR-Norway"/>
            <consortium name="Elixir Norway"/>
        </authorList>
    </citation>
    <scope>NUCLEOTIDE SEQUENCE</scope>
</reference>
<evidence type="ECO:0000313" key="3">
    <source>
        <dbReference type="Proteomes" id="UP001497522"/>
    </source>
</evidence>
<feature type="region of interest" description="Disordered" evidence="1">
    <location>
        <begin position="1"/>
        <end position="48"/>
    </location>
</feature>
<evidence type="ECO:0000313" key="2">
    <source>
        <dbReference type="EMBL" id="CAK9868543.1"/>
    </source>
</evidence>
<dbReference type="EMBL" id="OZ023719">
    <property type="protein sequence ID" value="CAK9868543.1"/>
    <property type="molecule type" value="Genomic_DNA"/>
</dbReference>
<feature type="compositionally biased region" description="Basic and acidic residues" evidence="1">
    <location>
        <begin position="23"/>
        <end position="40"/>
    </location>
</feature>
<feature type="compositionally biased region" description="Polar residues" evidence="1">
    <location>
        <begin position="13"/>
        <end position="22"/>
    </location>
</feature>
<name>A0ABP1B0X6_9BRYO</name>
<dbReference type="Proteomes" id="UP001497522">
    <property type="component" value="Chromosome 18"/>
</dbReference>